<evidence type="ECO:0000256" key="4">
    <source>
        <dbReference type="ARBA" id="ARBA00023136"/>
    </source>
</evidence>
<feature type="transmembrane region" description="Helical" evidence="5">
    <location>
        <begin position="224"/>
        <end position="245"/>
    </location>
</feature>
<organism evidence="7 8">
    <name type="scientific">Klugiella xanthotipulae</name>
    <dbReference type="NCBI Taxonomy" id="244735"/>
    <lineage>
        <taxon>Bacteria</taxon>
        <taxon>Bacillati</taxon>
        <taxon>Actinomycetota</taxon>
        <taxon>Actinomycetes</taxon>
        <taxon>Micrococcales</taxon>
        <taxon>Microbacteriaceae</taxon>
        <taxon>Klugiella</taxon>
    </lineage>
</organism>
<name>A0A543HYT2_9MICO</name>
<dbReference type="RefSeq" id="WP_141917568.1">
    <property type="nucleotide sequence ID" value="NZ_BAAAYS010000011.1"/>
</dbReference>
<keyword evidence="2 5" id="KW-0812">Transmembrane</keyword>
<protein>
    <submittedName>
        <fullName evidence="7">ABC-2 type transport system permease protein</fullName>
    </submittedName>
</protein>
<evidence type="ECO:0000256" key="1">
    <source>
        <dbReference type="ARBA" id="ARBA00004141"/>
    </source>
</evidence>
<feature type="transmembrane region" description="Helical" evidence="5">
    <location>
        <begin position="100"/>
        <end position="128"/>
    </location>
</feature>
<gene>
    <name evidence="7" type="ORF">FB466_1732</name>
</gene>
<dbReference type="Proteomes" id="UP000318331">
    <property type="component" value="Unassembled WGS sequence"/>
</dbReference>
<keyword evidence="8" id="KW-1185">Reference proteome</keyword>
<feature type="transmembrane region" description="Helical" evidence="5">
    <location>
        <begin position="176"/>
        <end position="204"/>
    </location>
</feature>
<dbReference type="AlphaFoldDB" id="A0A543HYT2"/>
<evidence type="ECO:0000313" key="8">
    <source>
        <dbReference type="Proteomes" id="UP000318331"/>
    </source>
</evidence>
<dbReference type="PANTHER" id="PTHR43229">
    <property type="entry name" value="NODULATION PROTEIN J"/>
    <property type="match status" value="1"/>
</dbReference>
<dbReference type="OrthoDB" id="3745966at2"/>
<keyword evidence="3 5" id="KW-1133">Transmembrane helix</keyword>
<evidence type="ECO:0000256" key="2">
    <source>
        <dbReference type="ARBA" id="ARBA00022692"/>
    </source>
</evidence>
<dbReference type="Pfam" id="PF01061">
    <property type="entry name" value="ABC2_membrane"/>
    <property type="match status" value="1"/>
</dbReference>
<sequence>MSSARSQLTMIRAHLRFSLIDTLRSPISLVMTVLFPSIILAAFSLVQPELRTQAGAATQATAQLAVFSALTVGLCAVGFDTARLRESPWFRYVRILPVRPVVTVLGLLVGNLVLALTSQGVLVLTALIFTPARVTPSHLIAGAAAVVISLIPFILMGITIAYAVPQKAAAAITMPTLFICAALGGLWFSPATLPAAVAQISRVIPTRGPRDLVLGAVLGQPIDLWVAVNIVGWVILLVLSATWLIRRDTGMRYR</sequence>
<comment type="caution">
    <text evidence="7">The sequence shown here is derived from an EMBL/GenBank/DDBJ whole genome shotgun (WGS) entry which is preliminary data.</text>
</comment>
<keyword evidence="4 5" id="KW-0472">Membrane</keyword>
<feature type="domain" description="ABC-2 type transporter transmembrane" evidence="6">
    <location>
        <begin position="12"/>
        <end position="207"/>
    </location>
</feature>
<feature type="transmembrane region" description="Helical" evidence="5">
    <location>
        <begin position="60"/>
        <end position="79"/>
    </location>
</feature>
<dbReference type="GO" id="GO:0140359">
    <property type="term" value="F:ABC-type transporter activity"/>
    <property type="evidence" value="ECO:0007669"/>
    <property type="project" value="InterPro"/>
</dbReference>
<dbReference type="GO" id="GO:0016020">
    <property type="term" value="C:membrane"/>
    <property type="evidence" value="ECO:0007669"/>
    <property type="project" value="UniProtKB-SubCell"/>
</dbReference>
<dbReference type="InterPro" id="IPR013525">
    <property type="entry name" value="ABC2_TM"/>
</dbReference>
<evidence type="ECO:0000259" key="6">
    <source>
        <dbReference type="Pfam" id="PF01061"/>
    </source>
</evidence>
<proteinExistence type="predicted"/>
<dbReference type="EMBL" id="VFPN01000002">
    <property type="protein sequence ID" value="TQM63469.1"/>
    <property type="molecule type" value="Genomic_DNA"/>
</dbReference>
<accession>A0A543HYT2</accession>
<evidence type="ECO:0000256" key="5">
    <source>
        <dbReference type="SAM" id="Phobius"/>
    </source>
</evidence>
<dbReference type="PANTHER" id="PTHR43229:SF2">
    <property type="entry name" value="NODULATION PROTEIN J"/>
    <property type="match status" value="1"/>
</dbReference>
<comment type="subcellular location">
    <subcellularLocation>
        <location evidence="1">Membrane</location>
        <topology evidence="1">Multi-pass membrane protein</topology>
    </subcellularLocation>
</comment>
<feature type="transmembrane region" description="Helical" evidence="5">
    <location>
        <begin position="26"/>
        <end position="48"/>
    </location>
</feature>
<evidence type="ECO:0000256" key="3">
    <source>
        <dbReference type="ARBA" id="ARBA00022989"/>
    </source>
</evidence>
<dbReference type="InterPro" id="IPR051784">
    <property type="entry name" value="Nod_factor_ABC_transporter"/>
</dbReference>
<feature type="transmembrane region" description="Helical" evidence="5">
    <location>
        <begin position="140"/>
        <end position="164"/>
    </location>
</feature>
<evidence type="ECO:0000313" key="7">
    <source>
        <dbReference type="EMBL" id="TQM63469.1"/>
    </source>
</evidence>
<reference evidence="7 8" key="1">
    <citation type="submission" date="2019-06" db="EMBL/GenBank/DDBJ databases">
        <title>Sequencing the genomes of 1000 actinobacteria strains.</title>
        <authorList>
            <person name="Klenk H.-P."/>
        </authorList>
    </citation>
    <scope>NUCLEOTIDE SEQUENCE [LARGE SCALE GENOMIC DNA]</scope>
    <source>
        <strain evidence="7 8">DSM 18031</strain>
    </source>
</reference>